<dbReference type="Proteomes" id="UP000438429">
    <property type="component" value="Unassembled WGS sequence"/>
</dbReference>
<proteinExistence type="predicted"/>
<accession>A0A6A4S615</accession>
<protein>
    <submittedName>
        <fullName evidence="1">Uncharacterized protein</fullName>
    </submittedName>
</protein>
<sequence length="104" mass="11639">MATAGLRLLPERFDCTRFPCNATRRIGVRRSQLPPADNTCRHTSVPPRSASVRVQASLDLVSSLLPSVFRLSELVSSEQPGVDTLRFARLESEYIHFGSITLRR</sequence>
<dbReference type="EMBL" id="VEVO01000018">
    <property type="protein sequence ID" value="KAF0027715.1"/>
    <property type="molecule type" value="Genomic_DNA"/>
</dbReference>
<name>A0A6A4S615_SCOMX</name>
<gene>
    <name evidence="1" type="ORF">F2P81_020456</name>
</gene>
<reference evidence="1 2" key="1">
    <citation type="submission" date="2019-06" db="EMBL/GenBank/DDBJ databases">
        <title>Draft genomes of female and male turbot (Scophthalmus maximus).</title>
        <authorList>
            <person name="Xu H."/>
            <person name="Xu X.-W."/>
            <person name="Shao C."/>
            <person name="Chen S."/>
        </authorList>
    </citation>
    <scope>NUCLEOTIDE SEQUENCE [LARGE SCALE GENOMIC DNA]</scope>
    <source>
        <strain evidence="1">Ysfricsl-2016a</strain>
        <tissue evidence="1">Blood</tissue>
    </source>
</reference>
<evidence type="ECO:0000313" key="2">
    <source>
        <dbReference type="Proteomes" id="UP000438429"/>
    </source>
</evidence>
<organism evidence="1 2">
    <name type="scientific">Scophthalmus maximus</name>
    <name type="common">Turbot</name>
    <name type="synonym">Psetta maxima</name>
    <dbReference type="NCBI Taxonomy" id="52904"/>
    <lineage>
        <taxon>Eukaryota</taxon>
        <taxon>Metazoa</taxon>
        <taxon>Chordata</taxon>
        <taxon>Craniata</taxon>
        <taxon>Vertebrata</taxon>
        <taxon>Euteleostomi</taxon>
        <taxon>Actinopterygii</taxon>
        <taxon>Neopterygii</taxon>
        <taxon>Teleostei</taxon>
        <taxon>Neoteleostei</taxon>
        <taxon>Acanthomorphata</taxon>
        <taxon>Carangaria</taxon>
        <taxon>Pleuronectiformes</taxon>
        <taxon>Pleuronectoidei</taxon>
        <taxon>Scophthalmidae</taxon>
        <taxon>Scophthalmus</taxon>
    </lineage>
</organism>
<comment type="caution">
    <text evidence="1">The sequence shown here is derived from an EMBL/GenBank/DDBJ whole genome shotgun (WGS) entry which is preliminary data.</text>
</comment>
<evidence type="ECO:0000313" key="1">
    <source>
        <dbReference type="EMBL" id="KAF0027715.1"/>
    </source>
</evidence>
<dbReference type="AlphaFoldDB" id="A0A6A4S615"/>